<dbReference type="AlphaFoldDB" id="A0A179FPS0"/>
<evidence type="ECO:0000313" key="3">
    <source>
        <dbReference type="Proteomes" id="UP000078397"/>
    </source>
</evidence>
<comment type="caution">
    <text evidence="2">The sequence shown here is derived from an EMBL/GenBank/DDBJ whole genome shotgun (WGS) entry which is preliminary data.</text>
</comment>
<dbReference type="RefSeq" id="XP_018144442.1">
    <property type="nucleotide sequence ID" value="XM_018293456.1"/>
</dbReference>
<feature type="region of interest" description="Disordered" evidence="1">
    <location>
        <begin position="1"/>
        <end position="27"/>
    </location>
</feature>
<gene>
    <name evidence="2" type="ORF">VFPPC_15703</name>
</gene>
<protein>
    <submittedName>
        <fullName evidence="2">Uncharacterized protein</fullName>
    </submittedName>
</protein>
<name>A0A179FPS0_METCM</name>
<dbReference type="EMBL" id="LSBJ02000003">
    <property type="protein sequence ID" value="OAQ67592.1"/>
    <property type="molecule type" value="Genomic_DNA"/>
</dbReference>
<dbReference type="Proteomes" id="UP000078397">
    <property type="component" value="Unassembled WGS sequence"/>
</dbReference>
<dbReference type="KEGG" id="pchm:VFPPC_15703"/>
<organism evidence="2 3">
    <name type="scientific">Pochonia chlamydosporia 170</name>
    <dbReference type="NCBI Taxonomy" id="1380566"/>
    <lineage>
        <taxon>Eukaryota</taxon>
        <taxon>Fungi</taxon>
        <taxon>Dikarya</taxon>
        <taxon>Ascomycota</taxon>
        <taxon>Pezizomycotina</taxon>
        <taxon>Sordariomycetes</taxon>
        <taxon>Hypocreomycetidae</taxon>
        <taxon>Hypocreales</taxon>
        <taxon>Clavicipitaceae</taxon>
        <taxon>Pochonia</taxon>
    </lineage>
</organism>
<evidence type="ECO:0000256" key="1">
    <source>
        <dbReference type="SAM" id="MobiDB-lite"/>
    </source>
</evidence>
<evidence type="ECO:0000313" key="2">
    <source>
        <dbReference type="EMBL" id="OAQ67592.1"/>
    </source>
</evidence>
<accession>A0A179FPS0</accession>
<feature type="region of interest" description="Disordered" evidence="1">
    <location>
        <begin position="54"/>
        <end position="77"/>
    </location>
</feature>
<dbReference type="GeneID" id="28857450"/>
<sequence length="77" mass="8684">MSSTTNPHQINLESSLKPNSLLNTTQSTNFIHNPYSHASPRILPHRHEATCISPHHDFLPNNGNPPDRQHKLPYLGI</sequence>
<keyword evidence="3" id="KW-1185">Reference proteome</keyword>
<proteinExistence type="predicted"/>
<reference evidence="2 3" key="1">
    <citation type="journal article" date="2016" name="PLoS Pathog.">
        <title>Biosynthesis of antibiotic leucinostatins in bio-control fungus Purpureocillium lilacinum and their inhibition on phytophthora revealed by genome mining.</title>
        <authorList>
            <person name="Wang G."/>
            <person name="Liu Z."/>
            <person name="Lin R."/>
            <person name="Li E."/>
            <person name="Mao Z."/>
            <person name="Ling J."/>
            <person name="Yang Y."/>
            <person name="Yin W.B."/>
            <person name="Xie B."/>
        </authorList>
    </citation>
    <scope>NUCLEOTIDE SEQUENCE [LARGE SCALE GENOMIC DNA]</scope>
    <source>
        <strain evidence="2">170</strain>
    </source>
</reference>